<evidence type="ECO:0000313" key="2">
    <source>
        <dbReference type="EMBL" id="OGM32448.1"/>
    </source>
</evidence>
<proteinExistence type="predicted"/>
<accession>A0A1F7Z0G1</accession>
<dbReference type="AlphaFoldDB" id="A0A1F7Z0G1"/>
<sequence>MALPEAAPIAPPDQQVQEIPTVPEVPAAVEQATGVQAVPSTPQPLRDSSGATVAQPVPAPPSGPSITIPAANAQVLTQMAKGNAANSQTWFGVFWLKKIKKAIKDGLAVLFGS</sequence>
<dbReference type="EMBL" id="MGGP01000014">
    <property type="protein sequence ID" value="OGM32448.1"/>
    <property type="molecule type" value="Genomic_DNA"/>
</dbReference>
<protein>
    <submittedName>
        <fullName evidence="2">Uncharacterized protein</fullName>
    </submittedName>
</protein>
<name>A0A1F7Z0G1_9BACT</name>
<dbReference type="Proteomes" id="UP000178870">
    <property type="component" value="Unassembled WGS sequence"/>
</dbReference>
<feature type="region of interest" description="Disordered" evidence="1">
    <location>
        <begin position="36"/>
        <end position="64"/>
    </location>
</feature>
<gene>
    <name evidence="2" type="ORF">A2803_03170</name>
</gene>
<organism evidence="2 3">
    <name type="scientific">Candidatus Woesebacteria bacterium RIFCSPHIGHO2_01_FULL_44_21</name>
    <dbReference type="NCBI Taxonomy" id="1802503"/>
    <lineage>
        <taxon>Bacteria</taxon>
        <taxon>Candidatus Woeseibacteriota</taxon>
    </lineage>
</organism>
<comment type="caution">
    <text evidence="2">The sequence shown here is derived from an EMBL/GenBank/DDBJ whole genome shotgun (WGS) entry which is preliminary data.</text>
</comment>
<evidence type="ECO:0000256" key="1">
    <source>
        <dbReference type="SAM" id="MobiDB-lite"/>
    </source>
</evidence>
<reference evidence="2 3" key="1">
    <citation type="journal article" date="2016" name="Nat. Commun.">
        <title>Thousands of microbial genomes shed light on interconnected biogeochemical processes in an aquifer system.</title>
        <authorList>
            <person name="Anantharaman K."/>
            <person name="Brown C.T."/>
            <person name="Hug L.A."/>
            <person name="Sharon I."/>
            <person name="Castelle C.J."/>
            <person name="Probst A.J."/>
            <person name="Thomas B.C."/>
            <person name="Singh A."/>
            <person name="Wilkins M.J."/>
            <person name="Karaoz U."/>
            <person name="Brodie E.L."/>
            <person name="Williams K.H."/>
            <person name="Hubbard S.S."/>
            <person name="Banfield J.F."/>
        </authorList>
    </citation>
    <scope>NUCLEOTIDE SEQUENCE [LARGE SCALE GENOMIC DNA]</scope>
</reference>
<evidence type="ECO:0000313" key="3">
    <source>
        <dbReference type="Proteomes" id="UP000178870"/>
    </source>
</evidence>